<organism evidence="1 2">
    <name type="scientific">Streptococcus suis</name>
    <dbReference type="NCBI Taxonomy" id="1307"/>
    <lineage>
        <taxon>Bacteria</taxon>
        <taxon>Bacillati</taxon>
        <taxon>Bacillota</taxon>
        <taxon>Bacilli</taxon>
        <taxon>Lactobacillales</taxon>
        <taxon>Streptococcaceae</taxon>
        <taxon>Streptococcus</taxon>
    </lineage>
</organism>
<dbReference type="AlphaFoldDB" id="A0A0Z8L0D1"/>
<dbReference type="EMBL" id="FIIB01000020">
    <property type="protein sequence ID" value="CYV81948.1"/>
    <property type="molecule type" value="Genomic_DNA"/>
</dbReference>
<dbReference type="RefSeq" id="WP_044681872.1">
    <property type="nucleotide sequence ID" value="NZ_CEHN01000011.1"/>
</dbReference>
<accession>A0A0Z8L0D1</accession>
<protein>
    <submittedName>
        <fullName evidence="1">Pectinacetylesterase</fullName>
    </submittedName>
</protein>
<dbReference type="GO" id="GO:0016787">
    <property type="term" value="F:hydrolase activity"/>
    <property type="evidence" value="ECO:0007669"/>
    <property type="project" value="InterPro"/>
</dbReference>
<dbReference type="InterPro" id="IPR004963">
    <property type="entry name" value="PAE/NOTUM"/>
</dbReference>
<dbReference type="Proteomes" id="UP000074356">
    <property type="component" value="Unassembled WGS sequence"/>
</dbReference>
<proteinExistence type="predicted"/>
<gene>
    <name evidence="1" type="ORF">ERS132440_01835</name>
</gene>
<dbReference type="Pfam" id="PF03283">
    <property type="entry name" value="PAE"/>
    <property type="match status" value="1"/>
</dbReference>
<evidence type="ECO:0000313" key="1">
    <source>
        <dbReference type="EMBL" id="CYV81948.1"/>
    </source>
</evidence>
<name>A0A0Z8L0D1_STRSU</name>
<evidence type="ECO:0000313" key="2">
    <source>
        <dbReference type="Proteomes" id="UP000074356"/>
    </source>
</evidence>
<reference evidence="1 2" key="1">
    <citation type="submission" date="2016-02" db="EMBL/GenBank/DDBJ databases">
        <authorList>
            <consortium name="Pathogen Informatics"/>
        </authorList>
    </citation>
    <scope>NUCLEOTIDE SEQUENCE [LARGE SCALE GENOMIC DNA]</scope>
    <source>
        <strain evidence="1 2">LSS78</strain>
    </source>
</reference>
<sequence>MKKVWKIVAAVTVVLALLGFIAYKKTFGWSAPELVHQTPQENEWYHLSPEGVVDSQGNQAHGLLRIGKEKNKVMVYFFGGGVSINEETASGGTRYFATTTGHQDYVATWGIGSPQEDNPFKDWTMIVLPYGTGDFHAGTQDFSYVDNNGKEQVVHHQGYSNLMSILAAAKAHIGNPDTLLVTGFSAGGFATSLLADEVISQFPTAENVTVAVDSAFLRHDNWKSIAENVWKTPTSISDRLHSDNLVLDSLVALHKRRGDKVKILFDISYRDGILQQYQAYIDQGQLADATKASSDDFQIRLKQMVQELQTQIDGVGIFIWNYGQDEKTTATQHTTINFPTFFTPMSQDKSVADWLYDAVNGQVNSYGLELLD</sequence>
<dbReference type="PANTHER" id="PTHR21562">
    <property type="entry name" value="NOTUM-RELATED"/>
    <property type="match status" value="1"/>
</dbReference>
<dbReference type="PANTHER" id="PTHR21562:SF83">
    <property type="entry name" value="PECTIN ACETYLESTERASE 4"/>
    <property type="match status" value="1"/>
</dbReference>